<reference evidence="2" key="1">
    <citation type="submission" date="2019-11" db="EMBL/GenBank/DDBJ databases">
        <authorList>
            <person name="Liu Y."/>
            <person name="Hou J."/>
            <person name="Li T.-Q."/>
            <person name="Guan C.-H."/>
            <person name="Wu X."/>
            <person name="Wu H.-Z."/>
            <person name="Ling F."/>
            <person name="Zhang R."/>
            <person name="Shi X.-G."/>
            <person name="Ren J.-P."/>
            <person name="Chen E.-F."/>
            <person name="Sun J.-M."/>
        </authorList>
    </citation>
    <scope>NUCLEOTIDE SEQUENCE</scope>
    <source>
        <strain evidence="2">Adult_tree_wgs_1</strain>
        <tissue evidence="2">Leaves</tissue>
    </source>
</reference>
<protein>
    <submittedName>
        <fullName evidence="2">Uncharacterized protein</fullName>
    </submittedName>
</protein>
<evidence type="ECO:0000313" key="2">
    <source>
        <dbReference type="EMBL" id="KAF7114744.1"/>
    </source>
</evidence>
<comment type="caution">
    <text evidence="2">The sequence shown here is derived from an EMBL/GenBank/DDBJ whole genome shotgun (WGS) entry which is preliminary data.</text>
</comment>
<gene>
    <name evidence="2" type="ORF">RHSIM_RhsimUnG0078800</name>
</gene>
<sequence length="116" mass="12171">MPTITTTAVPQTSVPSMPAIIPEILPHHPLLSLPPFHTLSSSPCRKDSKSQTKTNTPDSSGKSTTKSKKKTRTLQSENNHRLSGCACSSLETSAGRTAVMDLRSTKAIGGGSGVRG</sequence>
<evidence type="ECO:0000313" key="3">
    <source>
        <dbReference type="Proteomes" id="UP000626092"/>
    </source>
</evidence>
<evidence type="ECO:0000256" key="1">
    <source>
        <dbReference type="SAM" id="MobiDB-lite"/>
    </source>
</evidence>
<proteinExistence type="predicted"/>
<dbReference type="AlphaFoldDB" id="A0A834L595"/>
<dbReference type="Proteomes" id="UP000626092">
    <property type="component" value="Unassembled WGS sequence"/>
</dbReference>
<accession>A0A834L595</accession>
<feature type="region of interest" description="Disordered" evidence="1">
    <location>
        <begin position="33"/>
        <end position="83"/>
    </location>
</feature>
<dbReference type="EMBL" id="WJXA01000190">
    <property type="protein sequence ID" value="KAF7114744.1"/>
    <property type="molecule type" value="Genomic_DNA"/>
</dbReference>
<keyword evidence="3" id="KW-1185">Reference proteome</keyword>
<name>A0A834L595_RHOSS</name>
<feature type="compositionally biased region" description="Low complexity" evidence="1">
    <location>
        <begin position="33"/>
        <end position="43"/>
    </location>
</feature>
<organism evidence="2 3">
    <name type="scientific">Rhododendron simsii</name>
    <name type="common">Sims's rhododendron</name>
    <dbReference type="NCBI Taxonomy" id="118357"/>
    <lineage>
        <taxon>Eukaryota</taxon>
        <taxon>Viridiplantae</taxon>
        <taxon>Streptophyta</taxon>
        <taxon>Embryophyta</taxon>
        <taxon>Tracheophyta</taxon>
        <taxon>Spermatophyta</taxon>
        <taxon>Magnoliopsida</taxon>
        <taxon>eudicotyledons</taxon>
        <taxon>Gunneridae</taxon>
        <taxon>Pentapetalae</taxon>
        <taxon>asterids</taxon>
        <taxon>Ericales</taxon>
        <taxon>Ericaceae</taxon>
        <taxon>Ericoideae</taxon>
        <taxon>Rhodoreae</taxon>
        <taxon>Rhododendron</taxon>
    </lineage>
</organism>